<comment type="caution">
    <text evidence="5">The sequence shown here is derived from an EMBL/GenBank/DDBJ whole genome shotgun (WGS) entry which is preliminary data.</text>
</comment>
<name>A0A8S3YL23_9EUPU</name>
<evidence type="ECO:0008006" key="7">
    <source>
        <dbReference type="Google" id="ProtNLM"/>
    </source>
</evidence>
<feature type="compositionally biased region" description="Acidic residues" evidence="4">
    <location>
        <begin position="778"/>
        <end position="801"/>
    </location>
</feature>
<gene>
    <name evidence="5" type="ORF">CUNI_LOCUS3341</name>
</gene>
<comment type="similarity">
    <text evidence="2">Belongs to the NOC2 family.</text>
</comment>
<proteinExistence type="inferred from homology"/>
<feature type="region of interest" description="Disordered" evidence="4">
    <location>
        <begin position="116"/>
        <end position="191"/>
    </location>
</feature>
<dbReference type="InterPro" id="IPR016024">
    <property type="entry name" value="ARM-type_fold"/>
</dbReference>
<feature type="region of interest" description="Disordered" evidence="4">
    <location>
        <begin position="18"/>
        <end position="98"/>
    </location>
</feature>
<dbReference type="GO" id="GO:0000122">
    <property type="term" value="P:negative regulation of transcription by RNA polymerase II"/>
    <property type="evidence" value="ECO:0007669"/>
    <property type="project" value="TreeGrafter"/>
</dbReference>
<dbReference type="GO" id="GO:0005730">
    <property type="term" value="C:nucleolus"/>
    <property type="evidence" value="ECO:0007669"/>
    <property type="project" value="TreeGrafter"/>
</dbReference>
<dbReference type="GO" id="GO:0042273">
    <property type="term" value="P:ribosomal large subunit biogenesis"/>
    <property type="evidence" value="ECO:0007669"/>
    <property type="project" value="TreeGrafter"/>
</dbReference>
<dbReference type="AlphaFoldDB" id="A0A8S3YL23"/>
<organism evidence="5 6">
    <name type="scientific">Candidula unifasciata</name>
    <dbReference type="NCBI Taxonomy" id="100452"/>
    <lineage>
        <taxon>Eukaryota</taxon>
        <taxon>Metazoa</taxon>
        <taxon>Spiralia</taxon>
        <taxon>Lophotrochozoa</taxon>
        <taxon>Mollusca</taxon>
        <taxon>Gastropoda</taxon>
        <taxon>Heterobranchia</taxon>
        <taxon>Euthyneura</taxon>
        <taxon>Panpulmonata</taxon>
        <taxon>Eupulmonata</taxon>
        <taxon>Stylommatophora</taxon>
        <taxon>Helicina</taxon>
        <taxon>Helicoidea</taxon>
        <taxon>Geomitridae</taxon>
        <taxon>Candidula</taxon>
    </lineage>
</organism>
<dbReference type="GO" id="GO:0030690">
    <property type="term" value="C:Noc1p-Noc2p complex"/>
    <property type="evidence" value="ECO:0007669"/>
    <property type="project" value="TreeGrafter"/>
</dbReference>
<keyword evidence="3" id="KW-0539">Nucleus</keyword>
<evidence type="ECO:0000313" key="6">
    <source>
        <dbReference type="Proteomes" id="UP000678393"/>
    </source>
</evidence>
<dbReference type="Pfam" id="PF03715">
    <property type="entry name" value="Noc2"/>
    <property type="match status" value="1"/>
</dbReference>
<dbReference type="GO" id="GO:0003714">
    <property type="term" value="F:transcription corepressor activity"/>
    <property type="evidence" value="ECO:0007669"/>
    <property type="project" value="TreeGrafter"/>
</dbReference>
<feature type="compositionally biased region" description="Polar residues" evidence="4">
    <location>
        <begin position="51"/>
        <end position="63"/>
    </location>
</feature>
<evidence type="ECO:0000256" key="1">
    <source>
        <dbReference type="ARBA" id="ARBA00004123"/>
    </source>
</evidence>
<protein>
    <recommendedName>
        <fullName evidence="7">Nucleolar complex protein 2 homolog</fullName>
    </recommendedName>
</protein>
<accession>A0A8S3YL23</accession>
<dbReference type="PANTHER" id="PTHR12687">
    <property type="entry name" value="NUCLEOLAR COMPLEX 2 AND RAD4-RELATED"/>
    <property type="match status" value="1"/>
</dbReference>
<evidence type="ECO:0000256" key="4">
    <source>
        <dbReference type="SAM" id="MobiDB-lite"/>
    </source>
</evidence>
<dbReference type="Proteomes" id="UP000678393">
    <property type="component" value="Unassembled WGS sequence"/>
</dbReference>
<feature type="compositionally biased region" description="Basic and acidic residues" evidence="4">
    <location>
        <begin position="734"/>
        <end position="751"/>
    </location>
</feature>
<dbReference type="PANTHER" id="PTHR12687:SF4">
    <property type="entry name" value="NUCLEOLAR COMPLEX PROTEIN 2 HOMOLOG"/>
    <property type="match status" value="1"/>
</dbReference>
<dbReference type="InterPro" id="IPR005343">
    <property type="entry name" value="Noc2"/>
</dbReference>
<dbReference type="SUPFAM" id="SSF48371">
    <property type="entry name" value="ARM repeat"/>
    <property type="match status" value="1"/>
</dbReference>
<evidence type="ECO:0000313" key="5">
    <source>
        <dbReference type="EMBL" id="CAG5117783.1"/>
    </source>
</evidence>
<dbReference type="EMBL" id="CAJHNH020000454">
    <property type="protein sequence ID" value="CAG5117783.1"/>
    <property type="molecule type" value="Genomic_DNA"/>
</dbReference>
<evidence type="ECO:0000256" key="3">
    <source>
        <dbReference type="ARBA" id="ARBA00023242"/>
    </source>
</evidence>
<sequence length="849" mass="96407">MAPARKRLRDMNVDEFLNADLDNESDSSSSKCEIPDLPRSKKARSGLQPVNVKSPSNDGQETAATPKKKVKSKNKGNISNGKKQGDNSNSLASTLKDADPEFYDFLKGQDKSLLDNLKDLSDTDNSDDDGGSEASDAEESKKSAKNGFEKELLKMSSGEDTDSESEGSGIVHKLPGKLEVASDDSTDEDDEAAELKDVKKKGGILLTHKVIDKWTLDVKKQPSQFLFKEMVSAFHAAVQEAEGAGQTQVLKYRVEGGAVFNSVVRLCLTQIVPTLEYILQLPNLAELQQDKLDKIQVWKKLKMQVKCYISDLLRLLEQLSEAVMINAIMKHIHKLIIFYASFGKLTKLFLKRMIKMWTTGEETTRVLAFLCINKVVRMKQDELLEICLKQMYVAYVSNCKFTSPATLPLINFMQRSLVELLNIDQTVAYQYAFVYLRQLAIHLRNAISVKKKETCQTVYNWQYIHCLGLWVQLLSVTHPSEILQPLIYPLTQTIIGTIKLVPTARYYPLRFHCVQLLNQLACKTNTFIPTLPFLLEIFEQTDFNRKHKNISLKPFNFAVILKFSKTQLGEKAFKDGLIDQLYEHLLESFNIQAHSIGFPEFIILSVVQLKTFLKKCKIANYCKQIKQIVDKIQEHSKFVAEKRKRSSINLTDFQAVHLWESELAASDTPLRKYYASWRKLRDRELQHLAANKEAISGAAIDIPTIDRKKPIKATPQEREDFSKLFENDSESDDETRFLLKEERVKTGKEKQSVGSESDDYSDFDDDELEQLAQSGSSGEEEDVEMDNDEEEDDDSVDEDDEISAKKPVKKNKTLRTSQKVSAVKPAQKENVADEDDVVEDFVLSDFESD</sequence>
<feature type="region of interest" description="Disordered" evidence="4">
    <location>
        <begin position="708"/>
        <end position="832"/>
    </location>
</feature>
<reference evidence="5" key="1">
    <citation type="submission" date="2021-04" db="EMBL/GenBank/DDBJ databases">
        <authorList>
            <consortium name="Molecular Ecology Group"/>
        </authorList>
    </citation>
    <scope>NUCLEOTIDE SEQUENCE</scope>
</reference>
<dbReference type="GO" id="GO:0042393">
    <property type="term" value="F:histone binding"/>
    <property type="evidence" value="ECO:0007669"/>
    <property type="project" value="TreeGrafter"/>
</dbReference>
<dbReference type="OrthoDB" id="10266662at2759"/>
<feature type="compositionally biased region" description="Basic and acidic residues" evidence="4">
    <location>
        <begin position="138"/>
        <end position="153"/>
    </location>
</feature>
<feature type="compositionally biased region" description="Acidic residues" evidence="4">
    <location>
        <begin position="122"/>
        <end position="137"/>
    </location>
</feature>
<dbReference type="GO" id="GO:0005654">
    <property type="term" value="C:nucleoplasm"/>
    <property type="evidence" value="ECO:0007669"/>
    <property type="project" value="TreeGrafter"/>
</dbReference>
<feature type="compositionally biased region" description="Acidic residues" evidence="4">
    <location>
        <begin position="181"/>
        <end position="191"/>
    </location>
</feature>
<feature type="compositionally biased region" description="Basic and acidic residues" evidence="4">
    <location>
        <begin position="715"/>
        <end position="726"/>
    </location>
</feature>
<dbReference type="GO" id="GO:0030691">
    <property type="term" value="C:Noc2p-Noc3p complex"/>
    <property type="evidence" value="ECO:0007669"/>
    <property type="project" value="TreeGrafter"/>
</dbReference>
<evidence type="ECO:0000256" key="2">
    <source>
        <dbReference type="ARBA" id="ARBA00005907"/>
    </source>
</evidence>
<comment type="subcellular location">
    <subcellularLocation>
        <location evidence="1">Nucleus</location>
    </subcellularLocation>
</comment>
<feature type="compositionally biased region" description="Acidic residues" evidence="4">
    <location>
        <begin position="756"/>
        <end position="769"/>
    </location>
</feature>
<keyword evidence="6" id="KW-1185">Reference proteome</keyword>